<evidence type="ECO:0000313" key="9">
    <source>
        <dbReference type="EMBL" id="VEN74190.1"/>
    </source>
</evidence>
<evidence type="ECO:0000256" key="4">
    <source>
        <dbReference type="ARBA" id="ARBA00022840"/>
    </source>
</evidence>
<keyword evidence="2 6" id="KW-0436">Ligase</keyword>
<name>A0A484HG49_9BACT</name>
<proteinExistence type="inferred from homology"/>
<dbReference type="GO" id="GO:0004359">
    <property type="term" value="F:glutaminase activity"/>
    <property type="evidence" value="ECO:0007669"/>
    <property type="project" value="InterPro"/>
</dbReference>
<dbReference type="InterPro" id="IPR014729">
    <property type="entry name" value="Rossmann-like_a/b/a_fold"/>
</dbReference>
<evidence type="ECO:0000259" key="8">
    <source>
        <dbReference type="Pfam" id="PF02540"/>
    </source>
</evidence>
<dbReference type="SUPFAM" id="SSF52402">
    <property type="entry name" value="Adenine nucleotide alpha hydrolases-like"/>
    <property type="match status" value="1"/>
</dbReference>
<comment type="pathway">
    <text evidence="1">Cofactor biosynthesis; NAD(+) biosynthesis.</text>
</comment>
<dbReference type="PANTHER" id="PTHR23090:SF9">
    <property type="entry name" value="GLUTAMINE-DEPENDENT NAD(+) SYNTHETASE"/>
    <property type="match status" value="1"/>
</dbReference>
<evidence type="ECO:0000256" key="1">
    <source>
        <dbReference type="ARBA" id="ARBA00004790"/>
    </source>
</evidence>
<evidence type="ECO:0000256" key="2">
    <source>
        <dbReference type="ARBA" id="ARBA00022598"/>
    </source>
</evidence>
<keyword evidence="4 6" id="KW-0067">ATP-binding</keyword>
<dbReference type="InterPro" id="IPR003694">
    <property type="entry name" value="NAD_synthase"/>
</dbReference>
<comment type="catalytic activity">
    <reaction evidence="7">
        <text>deamido-NAD(+) + NH4(+) + ATP = AMP + diphosphate + NAD(+) + H(+)</text>
        <dbReference type="Rhea" id="RHEA:21188"/>
        <dbReference type="ChEBI" id="CHEBI:15378"/>
        <dbReference type="ChEBI" id="CHEBI:28938"/>
        <dbReference type="ChEBI" id="CHEBI:30616"/>
        <dbReference type="ChEBI" id="CHEBI:33019"/>
        <dbReference type="ChEBI" id="CHEBI:57540"/>
        <dbReference type="ChEBI" id="CHEBI:58437"/>
        <dbReference type="ChEBI" id="CHEBI:456215"/>
        <dbReference type="EC" id="6.3.1.5"/>
    </reaction>
</comment>
<evidence type="ECO:0000256" key="3">
    <source>
        <dbReference type="ARBA" id="ARBA00022741"/>
    </source>
</evidence>
<dbReference type="Gene3D" id="3.40.50.620">
    <property type="entry name" value="HUPs"/>
    <property type="match status" value="1"/>
</dbReference>
<comment type="similarity">
    <text evidence="6">Belongs to the NAD synthetase family.</text>
</comment>
<dbReference type="GO" id="GO:0005524">
    <property type="term" value="F:ATP binding"/>
    <property type="evidence" value="ECO:0007669"/>
    <property type="project" value="UniProtKB-KW"/>
</dbReference>
<dbReference type="GO" id="GO:0005737">
    <property type="term" value="C:cytoplasm"/>
    <property type="evidence" value="ECO:0007669"/>
    <property type="project" value="InterPro"/>
</dbReference>
<dbReference type="CDD" id="cd00553">
    <property type="entry name" value="NAD_synthase"/>
    <property type="match status" value="1"/>
</dbReference>
<dbReference type="UniPathway" id="UPA00253">
    <property type="reaction ID" value="UER00333"/>
</dbReference>
<organism evidence="9">
    <name type="scientific">uncultured Desulfobacteraceae bacterium</name>
    <dbReference type="NCBI Taxonomy" id="218296"/>
    <lineage>
        <taxon>Bacteria</taxon>
        <taxon>Pseudomonadati</taxon>
        <taxon>Thermodesulfobacteriota</taxon>
        <taxon>Desulfobacteria</taxon>
        <taxon>Desulfobacterales</taxon>
        <taxon>Desulfobacteraceae</taxon>
        <taxon>environmental samples</taxon>
    </lineage>
</organism>
<dbReference type="EC" id="6.3.1.5" evidence="7"/>
<evidence type="ECO:0000256" key="7">
    <source>
        <dbReference type="RuleBase" id="RU003812"/>
    </source>
</evidence>
<sequence>MDQKKANEVIAGIRRLLGDYFKKNGLTYAVFGKSEGLDSSVIAGLLSGVKGIRPIGVIMPCESDPDAERVGRLVLDHFNIPHIRLDLTREFHGVMGLFYSADGLYGQLCEILKGCGDIDAARGLSHKKSIAAGNIKARLRMITLYHIASLVGGLVVSTDNLSELHMGFWTLNGDVGDIAPIQHVFKGIEEYDIAEALGVPEESLNAVPTDGLDVTPGGVDEDQLGMPYPDIDRVIIGLIRSRFCEKDRFKEEEIPALAQKLSREIGYQPDEIAHVAERMLKTDYKRHWPRVFQRDEIGLTEIEKMKI</sequence>
<dbReference type="GO" id="GO:0003952">
    <property type="term" value="F:NAD+ synthase (glutamine-hydrolyzing) activity"/>
    <property type="evidence" value="ECO:0007669"/>
    <property type="project" value="InterPro"/>
</dbReference>
<dbReference type="GO" id="GO:0008795">
    <property type="term" value="F:NAD+ synthase activity"/>
    <property type="evidence" value="ECO:0007669"/>
    <property type="project" value="UniProtKB-EC"/>
</dbReference>
<protein>
    <recommendedName>
        <fullName evidence="7">NH(3)-dependent NAD(+) synthetase</fullName>
        <ecNumber evidence="7">6.3.1.5</ecNumber>
    </recommendedName>
</protein>
<dbReference type="EMBL" id="CAACVI010000023">
    <property type="protein sequence ID" value="VEN74190.1"/>
    <property type="molecule type" value="Genomic_DNA"/>
</dbReference>
<dbReference type="GO" id="GO:0009435">
    <property type="term" value="P:NAD+ biosynthetic process"/>
    <property type="evidence" value="ECO:0007669"/>
    <property type="project" value="UniProtKB-UniPathway"/>
</dbReference>
<feature type="domain" description="NAD/GMP synthase" evidence="8">
    <location>
        <begin position="12"/>
        <end position="289"/>
    </location>
</feature>
<gene>
    <name evidence="9" type="ORF">EPICR_30123</name>
</gene>
<dbReference type="NCBIfam" id="TIGR00552">
    <property type="entry name" value="nadE"/>
    <property type="match status" value="1"/>
</dbReference>
<reference evidence="9" key="1">
    <citation type="submission" date="2019-01" db="EMBL/GenBank/DDBJ databases">
        <authorList>
            <consortium name="Genoscope - CEA"/>
            <person name="William W."/>
        </authorList>
    </citation>
    <scope>NUCLEOTIDE SEQUENCE</scope>
    <source>
        <strain evidence="9">CR-1</strain>
    </source>
</reference>
<accession>A0A484HG49</accession>
<keyword evidence="5 6" id="KW-0520">NAD</keyword>
<evidence type="ECO:0000256" key="5">
    <source>
        <dbReference type="ARBA" id="ARBA00023027"/>
    </source>
</evidence>
<dbReference type="PANTHER" id="PTHR23090">
    <property type="entry name" value="NH 3 /GLUTAMINE-DEPENDENT NAD + SYNTHETASE"/>
    <property type="match status" value="1"/>
</dbReference>
<evidence type="ECO:0000256" key="6">
    <source>
        <dbReference type="RuleBase" id="RU003811"/>
    </source>
</evidence>
<dbReference type="InterPro" id="IPR022310">
    <property type="entry name" value="NAD/GMP_synthase"/>
</dbReference>
<dbReference type="AlphaFoldDB" id="A0A484HG49"/>
<keyword evidence="3 6" id="KW-0547">Nucleotide-binding</keyword>
<dbReference type="Pfam" id="PF02540">
    <property type="entry name" value="NAD_synthase"/>
    <property type="match status" value="1"/>
</dbReference>